<dbReference type="GO" id="GO:0042721">
    <property type="term" value="C:TIM22 mitochondrial import inner membrane insertion complex"/>
    <property type="evidence" value="ECO:0007669"/>
    <property type="project" value="InterPro"/>
</dbReference>
<dbReference type="GO" id="GO:0008320">
    <property type="term" value="F:protein transmembrane transporter activity"/>
    <property type="evidence" value="ECO:0007669"/>
    <property type="project" value="TreeGrafter"/>
</dbReference>
<evidence type="ECO:0000256" key="1">
    <source>
        <dbReference type="ARBA" id="ARBA00004448"/>
    </source>
</evidence>
<evidence type="ECO:0000256" key="2">
    <source>
        <dbReference type="ARBA" id="ARBA00008444"/>
    </source>
</evidence>
<keyword evidence="7" id="KW-0472">Membrane</keyword>
<name>A0A7S3R0H3_DUNTE</name>
<feature type="region of interest" description="Disordered" evidence="8">
    <location>
        <begin position="1"/>
        <end position="36"/>
    </location>
</feature>
<dbReference type="GO" id="GO:0030943">
    <property type="term" value="F:mitochondrion targeting sequence binding"/>
    <property type="evidence" value="ECO:0007669"/>
    <property type="project" value="TreeGrafter"/>
</dbReference>
<gene>
    <name evidence="9" type="ORF">DTER00134_LOCUS13068</name>
</gene>
<dbReference type="Pfam" id="PF02466">
    <property type="entry name" value="Tim17"/>
    <property type="match status" value="1"/>
</dbReference>
<dbReference type="AlphaFoldDB" id="A0A7S3R0H3"/>
<comment type="similarity">
    <text evidence="2">Belongs to the Tim17/Tim22/Tim23 family.</text>
</comment>
<dbReference type="PANTHER" id="PTHR14110">
    <property type="entry name" value="MITOCHONDRIAL IMPORT INNER MEMBRANE TRANSLOCASE SUBUNIT TIM22"/>
    <property type="match status" value="1"/>
</dbReference>
<evidence type="ECO:0000313" key="9">
    <source>
        <dbReference type="EMBL" id="CAE0497995.1"/>
    </source>
</evidence>
<dbReference type="EMBL" id="HBIP01021879">
    <property type="protein sequence ID" value="CAE0497995.1"/>
    <property type="molecule type" value="Transcribed_RNA"/>
</dbReference>
<evidence type="ECO:0000256" key="6">
    <source>
        <dbReference type="ARBA" id="ARBA00023128"/>
    </source>
</evidence>
<organism evidence="9">
    <name type="scientific">Dunaliella tertiolecta</name>
    <name type="common">Green alga</name>
    <dbReference type="NCBI Taxonomy" id="3047"/>
    <lineage>
        <taxon>Eukaryota</taxon>
        <taxon>Viridiplantae</taxon>
        <taxon>Chlorophyta</taxon>
        <taxon>core chlorophytes</taxon>
        <taxon>Chlorophyceae</taxon>
        <taxon>CS clade</taxon>
        <taxon>Chlamydomonadales</taxon>
        <taxon>Dunaliellaceae</taxon>
        <taxon>Dunaliella</taxon>
    </lineage>
</organism>
<evidence type="ECO:0000256" key="5">
    <source>
        <dbReference type="ARBA" id="ARBA00022989"/>
    </source>
</evidence>
<keyword evidence="5" id="KW-1133">Transmembrane helix</keyword>
<keyword evidence="4" id="KW-0999">Mitochondrion inner membrane</keyword>
<evidence type="ECO:0000256" key="8">
    <source>
        <dbReference type="SAM" id="MobiDB-lite"/>
    </source>
</evidence>
<feature type="compositionally biased region" description="Basic and acidic residues" evidence="8">
    <location>
        <begin position="18"/>
        <end position="34"/>
    </location>
</feature>
<dbReference type="PANTHER" id="PTHR14110:SF0">
    <property type="entry name" value="MITOCHONDRIAL IMPORT INNER MEMBRANE TRANSLOCASE SUBUNIT TIM22"/>
    <property type="match status" value="1"/>
</dbReference>
<keyword evidence="6" id="KW-0496">Mitochondrion</keyword>
<reference evidence="9" key="1">
    <citation type="submission" date="2021-01" db="EMBL/GenBank/DDBJ databases">
        <authorList>
            <person name="Corre E."/>
            <person name="Pelletier E."/>
            <person name="Niang G."/>
            <person name="Scheremetjew M."/>
            <person name="Finn R."/>
            <person name="Kale V."/>
            <person name="Holt S."/>
            <person name="Cochrane G."/>
            <person name="Meng A."/>
            <person name="Brown T."/>
            <person name="Cohen L."/>
        </authorList>
    </citation>
    <scope>NUCLEOTIDE SEQUENCE</scope>
    <source>
        <strain evidence="9">CCMP1320</strain>
    </source>
</reference>
<proteinExistence type="inferred from homology"/>
<protein>
    <recommendedName>
        <fullName evidence="10">NADH-ubiquinone oxidoreductase subunit B14.7</fullName>
    </recommendedName>
</protein>
<accession>A0A7S3R0H3</accession>
<evidence type="ECO:0008006" key="10">
    <source>
        <dbReference type="Google" id="ProtNLM"/>
    </source>
</evidence>
<keyword evidence="3" id="KW-0812">Transmembrane</keyword>
<evidence type="ECO:0000256" key="4">
    <source>
        <dbReference type="ARBA" id="ARBA00022792"/>
    </source>
</evidence>
<dbReference type="GO" id="GO:0045039">
    <property type="term" value="P:protein insertion into mitochondrial inner membrane"/>
    <property type="evidence" value="ECO:0007669"/>
    <property type="project" value="InterPro"/>
</dbReference>
<evidence type="ECO:0000256" key="7">
    <source>
        <dbReference type="ARBA" id="ARBA00023136"/>
    </source>
</evidence>
<comment type="subcellular location">
    <subcellularLocation>
        <location evidence="1">Mitochondrion inner membrane</location>
        <topology evidence="1">Multi-pass membrane protein</topology>
    </subcellularLocation>
</comment>
<sequence>MVFSAAVYTSPTTGTAIKPREERAPAGPIVDHHPKPAGAEQAFDKHDVTTYTLRNAPLIGLAGLVAGLQEAFYQFERMPASETRQTLLQASRLYSTVGRKTLLGTTLGAVFCATEATLENYRHKHDSLNGMAGGAAAGLAFGMVRPWPQPFAWPLAFAGVSVMADVLGEWIPATMSTNKTYGPLEHRPNWNDPAPPRPPVLDTLGAARPLHPEHFWRGN</sequence>
<evidence type="ECO:0000256" key="3">
    <source>
        <dbReference type="ARBA" id="ARBA00022692"/>
    </source>
</evidence>
<dbReference type="InterPro" id="IPR039175">
    <property type="entry name" value="TIM22"/>
</dbReference>